<accession>A0A6I4J1X2</accession>
<dbReference type="RefSeq" id="WP_157027371.1">
    <property type="nucleotide sequence ID" value="NZ_WQMS01000013.1"/>
</dbReference>
<comment type="caution">
    <text evidence="1">The sequence shown here is derived from an EMBL/GenBank/DDBJ whole genome shotgun (WGS) entry which is preliminary data.</text>
</comment>
<keyword evidence="2" id="KW-1185">Reference proteome</keyword>
<sequence>MILSLLLAGAQLSDAFELALDRFDSVCVAGVVQRLPFDHGADDGLLWIEEPAVAVFPDGSSRQVDRCGFQTSVSAAPFESYSKRVAARFQMSESVPVKGGRGRSAAWSKRLPDGRYLNISLRSPDDPKLVSTLTLSLTRIEKVAE</sequence>
<dbReference type="AlphaFoldDB" id="A0A6I4J1X2"/>
<evidence type="ECO:0000313" key="2">
    <source>
        <dbReference type="Proteomes" id="UP000441389"/>
    </source>
</evidence>
<proteinExistence type="predicted"/>
<protein>
    <submittedName>
        <fullName evidence="1">Uncharacterized protein</fullName>
    </submittedName>
</protein>
<name>A0A6I4J1X2_9SPHN</name>
<evidence type="ECO:0000313" key="1">
    <source>
        <dbReference type="EMBL" id="MVO78425.1"/>
    </source>
</evidence>
<reference evidence="1 2" key="1">
    <citation type="submission" date="2019-12" db="EMBL/GenBank/DDBJ databases">
        <authorList>
            <person name="Huq M.A."/>
        </authorList>
    </citation>
    <scope>NUCLEOTIDE SEQUENCE [LARGE SCALE GENOMIC DNA]</scope>
    <source>
        <strain evidence="1 2">MAH-20</strain>
    </source>
</reference>
<dbReference type="EMBL" id="WQMS01000013">
    <property type="protein sequence ID" value="MVO78425.1"/>
    <property type="molecule type" value="Genomic_DNA"/>
</dbReference>
<organism evidence="1 2">
    <name type="scientific">Sphingomonas horti</name>
    <dbReference type="NCBI Taxonomy" id="2682842"/>
    <lineage>
        <taxon>Bacteria</taxon>
        <taxon>Pseudomonadati</taxon>
        <taxon>Pseudomonadota</taxon>
        <taxon>Alphaproteobacteria</taxon>
        <taxon>Sphingomonadales</taxon>
        <taxon>Sphingomonadaceae</taxon>
        <taxon>Sphingomonas</taxon>
    </lineage>
</organism>
<gene>
    <name evidence="1" type="ORF">GON01_10830</name>
</gene>
<dbReference type="Proteomes" id="UP000441389">
    <property type="component" value="Unassembled WGS sequence"/>
</dbReference>